<evidence type="ECO:0000313" key="2">
    <source>
        <dbReference type="EMBL" id="ANE80354.1"/>
    </source>
</evidence>
<gene>
    <name evidence="2" type="ORF">A7U43_14480</name>
</gene>
<organism evidence="2 3">
    <name type="scientific">Mycobacterium adipatum</name>
    <dbReference type="NCBI Taxonomy" id="1682113"/>
    <lineage>
        <taxon>Bacteria</taxon>
        <taxon>Bacillati</taxon>
        <taxon>Actinomycetota</taxon>
        <taxon>Actinomycetes</taxon>
        <taxon>Mycobacteriales</taxon>
        <taxon>Mycobacteriaceae</taxon>
        <taxon>Mycobacterium</taxon>
    </lineage>
</organism>
<dbReference type="KEGG" id="madi:A7U43_14480"/>
<reference evidence="2 3" key="1">
    <citation type="submission" date="2016-05" db="EMBL/GenBank/DDBJ databases">
        <title>Complete genome sequence of a phthalic acid esters degrading Mycobacterium sp. YC-RL4.</title>
        <authorList>
            <person name="Ren L."/>
            <person name="Fan S."/>
            <person name="Ruth N."/>
            <person name="Jia Y."/>
            <person name="Wang J."/>
            <person name="Qiao C."/>
        </authorList>
    </citation>
    <scope>NUCLEOTIDE SEQUENCE [LARGE SCALE GENOMIC DNA]</scope>
    <source>
        <strain evidence="2 3">YC-RL4</strain>
    </source>
</reference>
<evidence type="ECO:0000313" key="3">
    <source>
        <dbReference type="Proteomes" id="UP000077143"/>
    </source>
</evidence>
<dbReference type="AlphaFoldDB" id="A0A172UNK9"/>
<dbReference type="STRING" id="1682113.A7U43_14480"/>
<keyword evidence="3" id="KW-1185">Reference proteome</keyword>
<evidence type="ECO:0000256" key="1">
    <source>
        <dbReference type="SAM" id="MobiDB-lite"/>
    </source>
</evidence>
<dbReference type="Proteomes" id="UP000077143">
    <property type="component" value="Chromosome"/>
</dbReference>
<dbReference type="EMBL" id="CP015596">
    <property type="protein sequence ID" value="ANE80354.1"/>
    <property type="molecule type" value="Genomic_DNA"/>
</dbReference>
<accession>A0A172UNK9</accession>
<feature type="region of interest" description="Disordered" evidence="1">
    <location>
        <begin position="127"/>
        <end position="171"/>
    </location>
</feature>
<name>A0A172UNK9_9MYCO</name>
<sequence>MTTENSVTGTVLRRWTAGALIGAAAVAGLGLAPLASAEPDSAQEQPAQQVSPDQVLMMISDQYQTGSGGGQVSKLIEQVMTLRQRGVRPSAANSQALLEGLNARPNQKPLIDALQATLSYQRRMMNQQAAAGSGAPGQGSAGAPAPWAPVAGDDGNNALIPPGWGGDMSPW</sequence>
<proteinExistence type="predicted"/>
<protein>
    <submittedName>
        <fullName evidence="2">Uncharacterized protein</fullName>
    </submittedName>
</protein>
<feature type="compositionally biased region" description="Low complexity" evidence="1">
    <location>
        <begin position="141"/>
        <end position="155"/>
    </location>
</feature>